<evidence type="ECO:0000259" key="12">
    <source>
        <dbReference type="Pfam" id="PF04101"/>
    </source>
</evidence>
<feature type="domain" description="Glycosyltransferase family 28 N-terminal" evidence="11">
    <location>
        <begin position="5"/>
        <end position="144"/>
    </location>
</feature>
<dbReference type="Proteomes" id="UP000263928">
    <property type="component" value="Unassembled WGS sequence"/>
</dbReference>
<dbReference type="EMBL" id="UNQJ01000002">
    <property type="protein sequence ID" value="SYZ32676.1"/>
    <property type="molecule type" value="Genomic_DNA"/>
</dbReference>
<feature type="binding site" evidence="10">
    <location>
        <begin position="12"/>
        <end position="14"/>
    </location>
    <ligand>
        <name>UDP-N-acetyl-alpha-D-glucosamine</name>
        <dbReference type="ChEBI" id="CHEBI:57705"/>
    </ligand>
</feature>
<dbReference type="SUPFAM" id="SSF53756">
    <property type="entry name" value="UDP-Glycosyltransferase/glycogen phosphorylase"/>
    <property type="match status" value="1"/>
</dbReference>
<gene>
    <name evidence="10" type="primary">murG</name>
    <name evidence="13" type="ORF">PROPAUS_0565</name>
</gene>
<comment type="similarity">
    <text evidence="10">Belongs to the glycosyltransferase 28 family. MurG subfamily.</text>
</comment>
<evidence type="ECO:0000256" key="2">
    <source>
        <dbReference type="ARBA" id="ARBA00022618"/>
    </source>
</evidence>
<evidence type="ECO:0000256" key="1">
    <source>
        <dbReference type="ARBA" id="ARBA00022475"/>
    </source>
</evidence>
<keyword evidence="1 10" id="KW-1003">Cell membrane</keyword>
<dbReference type="InterPro" id="IPR004276">
    <property type="entry name" value="GlycoTrans_28_N"/>
</dbReference>
<sequence length="370" mass="38573">MMVNVVLAGGGTAGHTSPLIATAEQLTELDPQGSVLCIGTPKGLETRVIPEAGLELRLIPPVPMPRRITGELFKVPFRLREAVRQAGRILDDAHADVLAGFGGYVSMPAYLAARRRHVPVVIHEQNALPGLANRVAARFAAAVLTSFPGTPLPGARQVGLPVRTAITELAEQGRAARRAAARARYGLRDDLPVLLVSGGSSGARSINNAVAGARDELLAAGIQVLHVLGMKNFHDDQTVIDESTGAGYHPLAYVDDMDNAYAAADFMLARSGAGTVVETATVGLPTLMVPLPIGNGEQARNARPLVDAGAALLVPDAELDSDRLVGDLVPLVKDPARLERMGAAAQAVMPPGAARRVAETILEEAGRGAA</sequence>
<keyword evidence="14" id="KW-1185">Reference proteome</keyword>
<dbReference type="PANTHER" id="PTHR21015">
    <property type="entry name" value="UDP-N-ACETYLGLUCOSAMINE--N-ACETYLMURAMYL-(PENTAPEPTIDE) PYROPHOSPHORYL-UNDECAPRENOL N-ACETYLGLUCOSAMINE TRANSFERASE 1"/>
    <property type="match status" value="1"/>
</dbReference>
<dbReference type="GO" id="GO:0050511">
    <property type="term" value="F:undecaprenyldiphospho-muramoylpentapeptide beta-N-acetylglucosaminyltransferase activity"/>
    <property type="evidence" value="ECO:0007669"/>
    <property type="project" value="UniProtKB-UniRule"/>
</dbReference>
<dbReference type="NCBIfam" id="TIGR01133">
    <property type="entry name" value="murG"/>
    <property type="match status" value="1"/>
</dbReference>
<organism evidence="13 14">
    <name type="scientific">Propionibacterium australiense</name>
    <dbReference type="NCBI Taxonomy" id="119981"/>
    <lineage>
        <taxon>Bacteria</taxon>
        <taxon>Bacillati</taxon>
        <taxon>Actinomycetota</taxon>
        <taxon>Actinomycetes</taxon>
        <taxon>Propionibacteriales</taxon>
        <taxon>Propionibacteriaceae</taxon>
        <taxon>Propionibacterium</taxon>
    </lineage>
</organism>
<keyword evidence="9 10" id="KW-0961">Cell wall biogenesis/degradation</keyword>
<dbReference type="HAMAP" id="MF_00033">
    <property type="entry name" value="MurG"/>
    <property type="match status" value="1"/>
</dbReference>
<evidence type="ECO:0000256" key="5">
    <source>
        <dbReference type="ARBA" id="ARBA00022960"/>
    </source>
</evidence>
<dbReference type="Pfam" id="PF04101">
    <property type="entry name" value="Glyco_tran_28_C"/>
    <property type="match status" value="1"/>
</dbReference>
<accession>A0A383S5X6</accession>
<dbReference type="InterPro" id="IPR006009">
    <property type="entry name" value="GlcNAc_MurG"/>
</dbReference>
<feature type="binding site" evidence="10">
    <location>
        <position position="200"/>
    </location>
    <ligand>
        <name>UDP-N-acetyl-alpha-D-glucosamine</name>
        <dbReference type="ChEBI" id="CHEBI:57705"/>
    </ligand>
</feature>
<comment type="catalytic activity">
    <reaction evidence="10">
        <text>di-trans,octa-cis-undecaprenyl diphospho-N-acetyl-alpha-D-muramoyl-L-alanyl-D-glutamyl-meso-2,6-diaminopimeloyl-D-alanyl-D-alanine + UDP-N-acetyl-alpha-D-glucosamine = di-trans,octa-cis-undecaprenyl diphospho-[N-acetyl-alpha-D-glucosaminyl-(1-&gt;4)]-N-acetyl-alpha-D-muramoyl-L-alanyl-D-glutamyl-meso-2,6-diaminopimeloyl-D-alanyl-D-alanine + UDP + H(+)</text>
        <dbReference type="Rhea" id="RHEA:31227"/>
        <dbReference type="ChEBI" id="CHEBI:15378"/>
        <dbReference type="ChEBI" id="CHEBI:57705"/>
        <dbReference type="ChEBI" id="CHEBI:58223"/>
        <dbReference type="ChEBI" id="CHEBI:61387"/>
        <dbReference type="ChEBI" id="CHEBI:61388"/>
        <dbReference type="EC" id="2.4.1.227"/>
    </reaction>
</comment>
<dbReference type="AlphaFoldDB" id="A0A383S5X6"/>
<evidence type="ECO:0000256" key="8">
    <source>
        <dbReference type="ARBA" id="ARBA00023306"/>
    </source>
</evidence>
<dbReference type="UniPathway" id="UPA00219"/>
<comment type="function">
    <text evidence="10">Cell wall formation. Catalyzes the transfer of a GlcNAc subunit on undecaprenyl-pyrophosphoryl-MurNAc-pentapeptide (lipid intermediate I) to form undecaprenyl-pyrophosphoryl-MurNAc-(pentapeptide)GlcNAc (lipid intermediate II).</text>
</comment>
<dbReference type="PANTHER" id="PTHR21015:SF22">
    <property type="entry name" value="GLYCOSYLTRANSFERASE"/>
    <property type="match status" value="1"/>
</dbReference>
<dbReference type="GO" id="GO:0005975">
    <property type="term" value="P:carbohydrate metabolic process"/>
    <property type="evidence" value="ECO:0007669"/>
    <property type="project" value="InterPro"/>
</dbReference>
<dbReference type="GO" id="GO:0005886">
    <property type="term" value="C:plasma membrane"/>
    <property type="evidence" value="ECO:0007669"/>
    <property type="project" value="UniProtKB-SubCell"/>
</dbReference>
<evidence type="ECO:0000256" key="3">
    <source>
        <dbReference type="ARBA" id="ARBA00022676"/>
    </source>
</evidence>
<dbReference type="GO" id="GO:0009252">
    <property type="term" value="P:peptidoglycan biosynthetic process"/>
    <property type="evidence" value="ECO:0007669"/>
    <property type="project" value="UniProtKB-UniRule"/>
</dbReference>
<name>A0A383S5X6_9ACTN</name>
<dbReference type="Pfam" id="PF03033">
    <property type="entry name" value="Glyco_transf_28"/>
    <property type="match status" value="1"/>
</dbReference>
<dbReference type="EC" id="2.4.1.227" evidence="10"/>
<evidence type="ECO:0000256" key="10">
    <source>
        <dbReference type="HAMAP-Rule" id="MF_00033"/>
    </source>
</evidence>
<keyword evidence="8 10" id="KW-0131">Cell cycle</keyword>
<feature type="domain" description="Glycosyl transferase family 28 C-terminal" evidence="12">
    <location>
        <begin position="193"/>
        <end position="346"/>
    </location>
</feature>
<keyword evidence="6 10" id="KW-0573">Peptidoglycan synthesis</keyword>
<evidence type="ECO:0000313" key="14">
    <source>
        <dbReference type="Proteomes" id="UP000263928"/>
    </source>
</evidence>
<protein>
    <recommendedName>
        <fullName evidence="10">UDP-N-acetylglucosamine--N-acetylmuramyl-(pentapeptide) pyrophosphoryl-undecaprenol N-acetylglucosamine transferase</fullName>
        <ecNumber evidence="10">2.4.1.227</ecNumber>
    </recommendedName>
    <alternativeName>
        <fullName evidence="10">Undecaprenyl-PP-MurNAc-pentapeptide-UDPGlcNAc GlcNAc transferase</fullName>
    </alternativeName>
</protein>
<keyword evidence="2 10" id="KW-0132">Cell division</keyword>
<keyword evidence="3 10" id="KW-0328">Glycosyltransferase</keyword>
<comment type="subcellular location">
    <subcellularLocation>
        <location evidence="10">Cell membrane</location>
        <topology evidence="10">Peripheral membrane protein</topology>
        <orientation evidence="10">Cytoplasmic side</orientation>
    </subcellularLocation>
</comment>
<evidence type="ECO:0000256" key="6">
    <source>
        <dbReference type="ARBA" id="ARBA00022984"/>
    </source>
</evidence>
<proteinExistence type="inferred from homology"/>
<evidence type="ECO:0000313" key="13">
    <source>
        <dbReference type="EMBL" id="SYZ32676.1"/>
    </source>
</evidence>
<dbReference type="GO" id="GO:0071555">
    <property type="term" value="P:cell wall organization"/>
    <property type="evidence" value="ECO:0007669"/>
    <property type="project" value="UniProtKB-KW"/>
</dbReference>
<dbReference type="Gene3D" id="3.40.50.2000">
    <property type="entry name" value="Glycogen Phosphorylase B"/>
    <property type="match status" value="2"/>
</dbReference>
<reference evidence="14" key="1">
    <citation type="submission" date="2018-08" db="EMBL/GenBank/DDBJ databases">
        <authorList>
            <person name="Hornung B."/>
        </authorList>
    </citation>
    <scope>NUCLEOTIDE SEQUENCE [LARGE SCALE GENOMIC DNA]</scope>
</reference>
<evidence type="ECO:0000259" key="11">
    <source>
        <dbReference type="Pfam" id="PF03033"/>
    </source>
</evidence>
<keyword evidence="4 10" id="KW-0808">Transferase</keyword>
<feature type="binding site" evidence="10">
    <location>
        <position position="298"/>
    </location>
    <ligand>
        <name>UDP-N-acetyl-alpha-D-glucosamine</name>
        <dbReference type="ChEBI" id="CHEBI:57705"/>
    </ligand>
</feature>
<dbReference type="GO" id="GO:0051301">
    <property type="term" value="P:cell division"/>
    <property type="evidence" value="ECO:0007669"/>
    <property type="project" value="UniProtKB-KW"/>
</dbReference>
<dbReference type="GO" id="GO:0008360">
    <property type="term" value="P:regulation of cell shape"/>
    <property type="evidence" value="ECO:0007669"/>
    <property type="project" value="UniProtKB-KW"/>
</dbReference>
<feature type="binding site" evidence="10">
    <location>
        <position position="126"/>
    </location>
    <ligand>
        <name>UDP-N-acetyl-alpha-D-glucosamine</name>
        <dbReference type="ChEBI" id="CHEBI:57705"/>
    </ligand>
</feature>
<dbReference type="InterPro" id="IPR007235">
    <property type="entry name" value="Glyco_trans_28_C"/>
</dbReference>
<evidence type="ECO:0000256" key="7">
    <source>
        <dbReference type="ARBA" id="ARBA00023136"/>
    </source>
</evidence>
<comment type="caution">
    <text evidence="10">Lacks conserved residue(s) required for the propagation of feature annotation.</text>
</comment>
<evidence type="ECO:0000256" key="4">
    <source>
        <dbReference type="ARBA" id="ARBA00022679"/>
    </source>
</evidence>
<dbReference type="CDD" id="cd03785">
    <property type="entry name" value="GT28_MurG"/>
    <property type="match status" value="1"/>
</dbReference>
<evidence type="ECO:0000256" key="9">
    <source>
        <dbReference type="ARBA" id="ARBA00023316"/>
    </source>
</evidence>
<keyword evidence="5 10" id="KW-0133">Cell shape</keyword>
<keyword evidence="7 10" id="KW-0472">Membrane</keyword>
<feature type="binding site" evidence="10">
    <location>
        <position position="163"/>
    </location>
    <ligand>
        <name>UDP-N-acetyl-alpha-D-glucosamine</name>
        <dbReference type="ChEBI" id="CHEBI:57705"/>
    </ligand>
</feature>
<comment type="pathway">
    <text evidence="10">Cell wall biogenesis; peptidoglycan biosynthesis.</text>
</comment>